<feature type="repeat" description="PPR" evidence="3">
    <location>
        <begin position="150"/>
        <end position="184"/>
    </location>
</feature>
<dbReference type="PROSITE" id="PS51375">
    <property type="entry name" value="PPR"/>
    <property type="match status" value="3"/>
</dbReference>
<protein>
    <recommendedName>
        <fullName evidence="6">Pentatricopeptide repeat-containing protein</fullName>
    </recommendedName>
</protein>
<feature type="repeat" description="PPR" evidence="3">
    <location>
        <begin position="221"/>
        <end position="255"/>
    </location>
</feature>
<evidence type="ECO:0000256" key="1">
    <source>
        <dbReference type="ARBA" id="ARBA00007626"/>
    </source>
</evidence>
<dbReference type="PANTHER" id="PTHR47941">
    <property type="entry name" value="PENTATRICOPEPTIDE REPEAT-CONTAINING PROTEIN 3, MITOCHONDRIAL"/>
    <property type="match status" value="1"/>
</dbReference>
<evidence type="ECO:0000313" key="4">
    <source>
        <dbReference type="EMBL" id="KAK9705376.1"/>
    </source>
</evidence>
<accession>A0AAW1JN79</accession>
<organism evidence="4 5">
    <name type="scientific">Saponaria officinalis</name>
    <name type="common">Common soapwort</name>
    <name type="synonym">Lychnis saponaria</name>
    <dbReference type="NCBI Taxonomy" id="3572"/>
    <lineage>
        <taxon>Eukaryota</taxon>
        <taxon>Viridiplantae</taxon>
        <taxon>Streptophyta</taxon>
        <taxon>Embryophyta</taxon>
        <taxon>Tracheophyta</taxon>
        <taxon>Spermatophyta</taxon>
        <taxon>Magnoliopsida</taxon>
        <taxon>eudicotyledons</taxon>
        <taxon>Gunneridae</taxon>
        <taxon>Pentapetalae</taxon>
        <taxon>Caryophyllales</taxon>
        <taxon>Caryophyllaceae</taxon>
        <taxon>Caryophylleae</taxon>
        <taxon>Saponaria</taxon>
    </lineage>
</organism>
<reference evidence="4" key="1">
    <citation type="submission" date="2024-03" db="EMBL/GenBank/DDBJ databases">
        <title>WGS assembly of Saponaria officinalis var. Norfolk2.</title>
        <authorList>
            <person name="Jenkins J."/>
            <person name="Shu S."/>
            <person name="Grimwood J."/>
            <person name="Barry K."/>
            <person name="Goodstein D."/>
            <person name="Schmutz J."/>
            <person name="Leebens-Mack J."/>
            <person name="Osbourn A."/>
        </authorList>
    </citation>
    <scope>NUCLEOTIDE SEQUENCE [LARGE SCALE GENOMIC DNA]</scope>
    <source>
        <strain evidence="4">JIC</strain>
    </source>
</reference>
<evidence type="ECO:0008006" key="6">
    <source>
        <dbReference type="Google" id="ProtNLM"/>
    </source>
</evidence>
<evidence type="ECO:0000313" key="5">
    <source>
        <dbReference type="Proteomes" id="UP001443914"/>
    </source>
</evidence>
<comment type="similarity">
    <text evidence="1">Belongs to the PPR family. P subfamily.</text>
</comment>
<dbReference type="Proteomes" id="UP001443914">
    <property type="component" value="Unassembled WGS sequence"/>
</dbReference>
<dbReference type="AlphaFoldDB" id="A0AAW1JN79"/>
<comment type="caution">
    <text evidence="4">The sequence shown here is derived from an EMBL/GenBank/DDBJ whole genome shotgun (WGS) entry which is preliminary data.</text>
</comment>
<keyword evidence="5" id="KW-1185">Reference proteome</keyword>
<sequence length="314" mass="35511">MASIINPGFLVFFRFQFHPQFVLRNYSANSSAFGDVVVDDRRLFLQSVREQCKLGFSSVQIPLSIFHQLCCLRPLPSIILFNQLFTAMCKIRPHPPFSTVVTFSHQLELSGLRPDRHLIGIVANCYCRLGRVDFGFSLLGRHLKLGYPLNVLIINTLVNGLITSDKLQPAIQLLDKVAKLGIQPTLVTYGLMFKGLCRNGDNAGALNLLSNMELKTPFKPDVVIYNTLMDSLCKDRLLPQALGLFKEMKVNRVLPNVVTYNTLIRGLCSLGQWDDAEDLLDEMTTLLLMLLLTVHYCTATVCTDTWRRLKISWM</sequence>
<evidence type="ECO:0000256" key="2">
    <source>
        <dbReference type="ARBA" id="ARBA00022737"/>
    </source>
</evidence>
<feature type="repeat" description="PPR" evidence="3">
    <location>
        <begin position="256"/>
        <end position="286"/>
    </location>
</feature>
<dbReference type="EMBL" id="JBDFQZ010000007">
    <property type="protein sequence ID" value="KAK9705376.1"/>
    <property type="molecule type" value="Genomic_DNA"/>
</dbReference>
<dbReference type="Pfam" id="PF13041">
    <property type="entry name" value="PPR_2"/>
    <property type="match status" value="2"/>
</dbReference>
<evidence type="ECO:0000256" key="3">
    <source>
        <dbReference type="PROSITE-ProRule" id="PRU00708"/>
    </source>
</evidence>
<name>A0AAW1JN79_SAPOF</name>
<gene>
    <name evidence="4" type="ORF">RND81_07G052000</name>
</gene>
<dbReference type="NCBIfam" id="TIGR00756">
    <property type="entry name" value="PPR"/>
    <property type="match status" value="2"/>
</dbReference>
<keyword evidence="2" id="KW-0677">Repeat</keyword>
<dbReference type="Gene3D" id="1.25.40.10">
    <property type="entry name" value="Tetratricopeptide repeat domain"/>
    <property type="match status" value="2"/>
</dbReference>
<dbReference type="InterPro" id="IPR002885">
    <property type="entry name" value="PPR_rpt"/>
</dbReference>
<proteinExistence type="inferred from homology"/>
<dbReference type="InterPro" id="IPR011990">
    <property type="entry name" value="TPR-like_helical_dom_sf"/>
</dbReference>